<organism evidence="8 9">
    <name type="scientific">Zootermopsis nevadensis</name>
    <name type="common">Dampwood termite</name>
    <dbReference type="NCBI Taxonomy" id="136037"/>
    <lineage>
        <taxon>Eukaryota</taxon>
        <taxon>Metazoa</taxon>
        <taxon>Ecdysozoa</taxon>
        <taxon>Arthropoda</taxon>
        <taxon>Hexapoda</taxon>
        <taxon>Insecta</taxon>
        <taxon>Pterygota</taxon>
        <taxon>Neoptera</taxon>
        <taxon>Polyneoptera</taxon>
        <taxon>Dictyoptera</taxon>
        <taxon>Blattodea</taxon>
        <taxon>Blattoidea</taxon>
        <taxon>Termitoidae</taxon>
        <taxon>Termopsidae</taxon>
        <taxon>Zootermopsis</taxon>
    </lineage>
</organism>
<evidence type="ECO:0000256" key="2">
    <source>
        <dbReference type="ARBA" id="ARBA00022729"/>
    </source>
</evidence>
<feature type="domain" description="Chitin-binding type-2" evidence="7">
    <location>
        <begin position="535"/>
        <end position="590"/>
    </location>
</feature>
<feature type="signal peptide" evidence="6">
    <location>
        <begin position="1"/>
        <end position="18"/>
    </location>
</feature>
<feature type="domain" description="Chitin-binding type-2" evidence="7">
    <location>
        <begin position="652"/>
        <end position="709"/>
    </location>
</feature>
<dbReference type="PROSITE" id="PS50940">
    <property type="entry name" value="CHIT_BIND_II"/>
    <property type="match status" value="10"/>
</dbReference>
<feature type="domain" description="Chitin-binding type-2" evidence="7">
    <location>
        <begin position="719"/>
        <end position="774"/>
    </location>
</feature>
<protein>
    <submittedName>
        <fullName evidence="8">Peritrophin-48</fullName>
    </submittedName>
</protein>
<dbReference type="SUPFAM" id="SSF57625">
    <property type="entry name" value="Invertebrate chitin-binding proteins"/>
    <property type="match status" value="9"/>
</dbReference>
<dbReference type="InParanoid" id="A0A067QQV9"/>
<dbReference type="EMBL" id="KK853129">
    <property type="protein sequence ID" value="KDR10966.1"/>
    <property type="molecule type" value="Genomic_DNA"/>
</dbReference>
<dbReference type="STRING" id="136037.A0A067QQV9"/>
<keyword evidence="3" id="KW-0677">Repeat</keyword>
<evidence type="ECO:0000313" key="8">
    <source>
        <dbReference type="EMBL" id="KDR10966.1"/>
    </source>
</evidence>
<dbReference type="Proteomes" id="UP000027135">
    <property type="component" value="Unassembled WGS sequence"/>
</dbReference>
<dbReference type="AlphaFoldDB" id="A0A067QQV9"/>
<evidence type="ECO:0000313" key="9">
    <source>
        <dbReference type="Proteomes" id="UP000027135"/>
    </source>
</evidence>
<dbReference type="GO" id="GO:0008061">
    <property type="term" value="F:chitin binding"/>
    <property type="evidence" value="ECO:0007669"/>
    <property type="project" value="UniProtKB-KW"/>
</dbReference>
<evidence type="ECO:0000256" key="1">
    <source>
        <dbReference type="ARBA" id="ARBA00022669"/>
    </source>
</evidence>
<feature type="domain" description="Chitin-binding type-2" evidence="7">
    <location>
        <begin position="417"/>
        <end position="473"/>
    </location>
</feature>
<keyword evidence="4" id="KW-1015">Disulfide bond</keyword>
<gene>
    <name evidence="8" type="ORF">L798_15044</name>
</gene>
<feature type="chain" id="PRO_5001644241" evidence="6">
    <location>
        <begin position="19"/>
        <end position="807"/>
    </location>
</feature>
<dbReference type="PANTHER" id="PTHR23301">
    <property type="entry name" value="CHITIN BINDING PERITROPHIN-A"/>
    <property type="match status" value="1"/>
</dbReference>
<proteinExistence type="predicted"/>
<dbReference type="InterPro" id="IPR002557">
    <property type="entry name" value="Chitin-bd_dom"/>
</dbReference>
<dbReference type="OMA" id="DRCDWPR"/>
<dbReference type="Pfam" id="PF01607">
    <property type="entry name" value="CBM_14"/>
    <property type="match status" value="8"/>
</dbReference>
<dbReference type="eggNOG" id="ENOG502QUW6">
    <property type="taxonomic scope" value="Eukaryota"/>
</dbReference>
<feature type="domain" description="Chitin-binding type-2" evidence="7">
    <location>
        <begin position="112"/>
        <end position="170"/>
    </location>
</feature>
<feature type="domain" description="Chitin-binding type-2" evidence="7">
    <location>
        <begin position="53"/>
        <end position="109"/>
    </location>
</feature>
<evidence type="ECO:0000256" key="5">
    <source>
        <dbReference type="ARBA" id="ARBA00023180"/>
    </source>
</evidence>
<accession>A0A067QQV9</accession>
<keyword evidence="5" id="KW-0325">Glycoprotein</keyword>
<dbReference type="InterPro" id="IPR036508">
    <property type="entry name" value="Chitin-bd_dom_sf"/>
</dbReference>
<evidence type="ECO:0000256" key="3">
    <source>
        <dbReference type="ARBA" id="ARBA00022737"/>
    </source>
</evidence>
<reference evidence="8 9" key="1">
    <citation type="journal article" date="2014" name="Nat. Commun.">
        <title>Molecular traces of alternative social organization in a termite genome.</title>
        <authorList>
            <person name="Terrapon N."/>
            <person name="Li C."/>
            <person name="Robertson H.M."/>
            <person name="Ji L."/>
            <person name="Meng X."/>
            <person name="Booth W."/>
            <person name="Chen Z."/>
            <person name="Childers C.P."/>
            <person name="Glastad K.M."/>
            <person name="Gokhale K."/>
            <person name="Gowin J."/>
            <person name="Gronenberg W."/>
            <person name="Hermansen R.A."/>
            <person name="Hu H."/>
            <person name="Hunt B.G."/>
            <person name="Huylmans A.K."/>
            <person name="Khalil S.M."/>
            <person name="Mitchell R.D."/>
            <person name="Munoz-Torres M.C."/>
            <person name="Mustard J.A."/>
            <person name="Pan H."/>
            <person name="Reese J.T."/>
            <person name="Scharf M.E."/>
            <person name="Sun F."/>
            <person name="Vogel H."/>
            <person name="Xiao J."/>
            <person name="Yang W."/>
            <person name="Yang Z."/>
            <person name="Yang Z."/>
            <person name="Zhou J."/>
            <person name="Zhu J."/>
            <person name="Brent C.S."/>
            <person name="Elsik C.G."/>
            <person name="Goodisman M.A."/>
            <person name="Liberles D.A."/>
            <person name="Roe R.M."/>
            <person name="Vargo E.L."/>
            <person name="Vilcinskas A."/>
            <person name="Wang J."/>
            <person name="Bornberg-Bauer E."/>
            <person name="Korb J."/>
            <person name="Zhang G."/>
            <person name="Liebig J."/>
        </authorList>
    </citation>
    <scope>NUCLEOTIDE SEQUENCE [LARGE SCALE GENOMIC DNA]</scope>
    <source>
        <tissue evidence="8">Whole organism</tissue>
    </source>
</reference>
<dbReference type="OrthoDB" id="7250310at2759"/>
<dbReference type="PANTHER" id="PTHR23301:SF0">
    <property type="entry name" value="CHITIN-BINDING TYPE-2 DOMAIN-CONTAINING PROTEIN-RELATED"/>
    <property type="match status" value="1"/>
</dbReference>
<feature type="domain" description="Chitin-binding type-2" evidence="7">
    <location>
        <begin position="173"/>
        <end position="226"/>
    </location>
</feature>
<feature type="domain" description="Chitin-binding type-2" evidence="7">
    <location>
        <begin position="592"/>
        <end position="648"/>
    </location>
</feature>
<dbReference type="SMART" id="SM00494">
    <property type="entry name" value="ChtBD2"/>
    <property type="match status" value="12"/>
</dbReference>
<dbReference type="Gene3D" id="2.170.140.10">
    <property type="entry name" value="Chitin binding domain"/>
    <property type="match status" value="4"/>
</dbReference>
<dbReference type="GO" id="GO:0005576">
    <property type="term" value="C:extracellular region"/>
    <property type="evidence" value="ECO:0007669"/>
    <property type="project" value="InterPro"/>
</dbReference>
<keyword evidence="9" id="KW-1185">Reference proteome</keyword>
<sequence length="807" mass="89406">MTPVASFIVLGVLPIISTVPTLDDGVLWALGESNSSDKSSVALLVGSEGGYLSFSCNDRENGLYEDPVSCSLHYRCSHGYREVYKCLDGYLFNAETMRCEEEINVTCVDTAYDPCKRQGDGIYANYSTNCQDYYRCEGHTLTSRYSCDRGFLFSMVTQGCISSSKVTCIKPHCATSGSGFYIIPGTSCRAYYHCDNGVRTDYLCPLATIYDRHKQACVREAGLCYEPLCTGRVNGHYPDTSHQCERSFECSGGTLKAVYGCPAGQLHNGHTCLPTDAVPCQAPESTAVAIQVPTSNPCMNLPDGSHTTELNDNCRSYILCRASKNVATLRCPVGFRYDGRQCADAAKTPCFSDCLHRSDGYYTDLITGCKNYFYCSRGQMTERRICVEDTLYNGHMCVPSQLFTCPLDSPASLSNKRNRCSSQTDGFHTDFASSCQGYYFCLEGKVILEGSCTVGQVWNGKTCVEQRKFLCKGPEPWAGCVGMAVGLYQDHSSQCRYYYYCENGNRTQLVCPQGQLFDGKSCVSSTEYKCPNIEPDVCNQKPDGYYTDLDSSCRSYYYCSKGYKFTYVCTGSYVFDGKECVEPSSYKCPHTSSDCVSLSNGYHYDKISGCHKYFYCSNGDKITTLTCTGNKVFDGKRCVESSEFQCPDPTPENLCASRPDGFFAHTGSRCQKYVYCKDQKQMSISTCPDGKVFDGSACVDMWNKNTCISVVVEPNPTRSPHCTNMPNGFYQNYTSGCHSYFYCIDGMKTILNCPGNEVFNGQLCVSSTSYTCPTVSTTQTNPYISNSSEHKTVQNGKYVIPHIFPPT</sequence>
<keyword evidence="2 6" id="KW-0732">Signal</keyword>
<evidence type="ECO:0000259" key="7">
    <source>
        <dbReference type="PROSITE" id="PS50940"/>
    </source>
</evidence>
<feature type="domain" description="Chitin-binding type-2" evidence="7">
    <location>
        <begin position="477"/>
        <end position="532"/>
    </location>
</feature>
<keyword evidence="1" id="KW-0147">Chitin-binding</keyword>
<evidence type="ECO:0000256" key="6">
    <source>
        <dbReference type="SAM" id="SignalP"/>
    </source>
</evidence>
<name>A0A067QQV9_ZOONE</name>
<evidence type="ECO:0000256" key="4">
    <source>
        <dbReference type="ARBA" id="ARBA00023157"/>
    </source>
</evidence>
<feature type="domain" description="Chitin-binding type-2" evidence="7">
    <location>
        <begin position="295"/>
        <end position="352"/>
    </location>
</feature>
<dbReference type="InterPro" id="IPR051940">
    <property type="entry name" value="Chitin_bind-dev_reg"/>
</dbReference>